<accession>A0A248VLV9</accession>
<dbReference type="Proteomes" id="UP000215158">
    <property type="component" value="Plasmid pBN3"/>
</dbReference>
<dbReference type="EMBL" id="CP022992">
    <property type="protein sequence ID" value="ASW03759.1"/>
    <property type="molecule type" value="Genomic_DNA"/>
</dbReference>
<evidence type="ECO:0000313" key="5">
    <source>
        <dbReference type="EMBL" id="ASW02135.1"/>
    </source>
</evidence>
<keyword evidence="7" id="KW-0614">Plasmid</keyword>
<evidence type="ECO:0000313" key="2">
    <source>
        <dbReference type="EMBL" id="ASV97246.1"/>
    </source>
</evidence>
<dbReference type="OrthoDB" id="5418094at2"/>
<dbReference type="KEGG" id="parb:CJU94_39165"/>
<geneLocation type="plasmid" evidence="9 10">
    <name>pBN3</name>
</geneLocation>
<dbReference type="Proteomes" id="UP000215158">
    <property type="component" value="Chromosome 2"/>
</dbReference>
<dbReference type="InterPro" id="IPR038721">
    <property type="entry name" value="IS701-like_DDE_dom"/>
</dbReference>
<dbReference type="KEGG" id="parb:CJU94_18905"/>
<dbReference type="EMBL" id="CP022989">
    <property type="protein sequence ID" value="ASW00034.1"/>
    <property type="molecule type" value="Genomic_DNA"/>
</dbReference>
<evidence type="ECO:0000313" key="9">
    <source>
        <dbReference type="EMBL" id="ASW04180.1"/>
    </source>
</evidence>
<evidence type="ECO:0000259" key="1">
    <source>
        <dbReference type="Pfam" id="PF13546"/>
    </source>
</evidence>
<dbReference type="EMBL" id="CP022992">
    <property type="protein sequence ID" value="ASW03790.1"/>
    <property type="molecule type" value="Genomic_DNA"/>
</dbReference>
<dbReference type="Proteomes" id="UP000215158">
    <property type="component" value="Plasmid pBN2"/>
</dbReference>
<dbReference type="AlphaFoldDB" id="A0A248VLV9"/>
<protein>
    <submittedName>
        <fullName evidence="3">IS4 family transposase</fullName>
    </submittedName>
</protein>
<keyword evidence="10" id="KW-1185">Reference proteome</keyword>
<reference evidence="3 10" key="1">
    <citation type="submission" date="2017-08" db="EMBL/GenBank/DDBJ databases">
        <title>Identification and genetic characteristics of simultaneous BTEX- and naphthalene-degrading Paraburkholderia sp. BN5 isolated from petroleum-contaminated soil.</title>
        <authorList>
            <person name="Lee Y."/>
            <person name="Jeon C.O."/>
        </authorList>
    </citation>
    <scope>NUCLEOTIDE SEQUENCE [LARGE SCALE GENOMIC DNA]</scope>
    <source>
        <strain evidence="3 10">BN5</strain>
        <plasmid evidence="7 10">pBN2</plasmid>
        <plasmid evidence="9 10">pBN3</plasmid>
    </source>
</reference>
<dbReference type="KEGG" id="parb:CJU94_37020"/>
<evidence type="ECO:0000313" key="3">
    <source>
        <dbReference type="EMBL" id="ASW00034.1"/>
    </source>
</evidence>
<dbReference type="InterPro" id="IPR012337">
    <property type="entry name" value="RNaseH-like_sf"/>
</dbReference>
<dbReference type="KEGG" id="parb:CJU94_28905"/>
<dbReference type="KEGG" id="parb:CJU94_36840"/>
<evidence type="ECO:0000313" key="10">
    <source>
        <dbReference type="Proteomes" id="UP000215158"/>
    </source>
</evidence>
<dbReference type="EMBL" id="CP022989">
    <property type="protein sequence ID" value="ASV97246.1"/>
    <property type="molecule type" value="Genomic_DNA"/>
</dbReference>
<dbReference type="Proteomes" id="UP000215158">
    <property type="component" value="Chromosome 1"/>
</dbReference>
<geneLocation type="plasmid" evidence="7 10">
    <name>pBN2</name>
</geneLocation>
<dbReference type="Pfam" id="PF13546">
    <property type="entry name" value="DDE_5"/>
    <property type="match status" value="1"/>
</dbReference>
<dbReference type="KEGG" id="parb:CJU94_19400"/>
<feature type="domain" description="Transposase IS701-like DDE" evidence="1">
    <location>
        <begin position="26"/>
        <end position="258"/>
    </location>
</feature>
<dbReference type="EMBL" id="CP022990">
    <property type="protein sequence ID" value="ASW02431.1"/>
    <property type="molecule type" value="Genomic_DNA"/>
</dbReference>
<evidence type="ECO:0000313" key="8">
    <source>
        <dbReference type="EMBL" id="ASW03790.1"/>
    </source>
</evidence>
<dbReference type="EMBL" id="CP022993">
    <property type="protein sequence ID" value="ASW04180.1"/>
    <property type="molecule type" value="Genomic_DNA"/>
</dbReference>
<dbReference type="RefSeq" id="WP_095417514.1">
    <property type="nucleotide sequence ID" value="NZ_CP022989.1"/>
</dbReference>
<gene>
    <name evidence="2" type="ORF">CJU94_03125</name>
    <name evidence="3" type="ORF">CJU94_18905</name>
    <name evidence="4" type="ORF">CJU94_19400</name>
    <name evidence="5" type="ORF">CJU94_28905</name>
    <name evidence="6" type="ORF">CJU94_30595</name>
    <name evidence="7" type="ORF">CJU94_36840</name>
    <name evidence="8" type="ORF">CJU94_37020</name>
    <name evidence="9" type="ORF">CJU94_39165</name>
</gene>
<dbReference type="SUPFAM" id="SSF53098">
    <property type="entry name" value="Ribonuclease H-like"/>
    <property type="match status" value="1"/>
</dbReference>
<evidence type="ECO:0000313" key="4">
    <source>
        <dbReference type="EMBL" id="ASW00123.1"/>
    </source>
</evidence>
<dbReference type="KEGG" id="parb:CJU94_30595"/>
<evidence type="ECO:0000313" key="6">
    <source>
        <dbReference type="EMBL" id="ASW02431.1"/>
    </source>
</evidence>
<dbReference type="KEGG" id="parb:CJU94_03125"/>
<evidence type="ECO:0000313" key="7">
    <source>
        <dbReference type="EMBL" id="ASW03759.1"/>
    </source>
</evidence>
<name>A0A248VLV9_9BURK</name>
<dbReference type="EMBL" id="CP022989">
    <property type="protein sequence ID" value="ASW00123.1"/>
    <property type="molecule type" value="Genomic_DNA"/>
</dbReference>
<organism evidence="3 10">
    <name type="scientific">Paraburkholderia aromaticivorans</name>
    <dbReference type="NCBI Taxonomy" id="2026199"/>
    <lineage>
        <taxon>Bacteria</taxon>
        <taxon>Pseudomonadati</taxon>
        <taxon>Pseudomonadota</taxon>
        <taxon>Betaproteobacteria</taxon>
        <taxon>Burkholderiales</taxon>
        <taxon>Burkholderiaceae</taxon>
        <taxon>Paraburkholderia</taxon>
    </lineage>
</organism>
<dbReference type="EMBL" id="CP022990">
    <property type="protein sequence ID" value="ASW02135.1"/>
    <property type="molecule type" value="Genomic_DNA"/>
</dbReference>
<proteinExistence type="predicted"/>
<sequence>MKLWTAWWDAIWLLRPAFSRLRSFMWFATVVAGLTVRTELLGVTSIVRALKLRPALYNKLRDSLHSDAVQLDQLSALWTQTVLRLFPDPLRVNGRLVLVGDGIKVAKSGRKMPGVKLLHQQSDSNTKPEYIMGHSMQAVSMLVRAAQSVFAVPLAVRIHEGLVWSNRDRRTLLDKMISLLGIVSVQQPFYFVADAYYAAGKIVKGLRDRDNHLVTRVKSNAVACAPYVQQGPRKRGRPRRYGEKIKLKSLLADPQALQSAPSPVYGEHNVTIHYRVCDLLWPAYGQLVRFVAVTHPSRGSCLLMCTDLSLDAVEIIRLYGLRFKIEYSFKQAVHRIGTFAYHFWMQDMKPLARRNGDQYLHRESLEYRNAVKRKIHAYHVFMHAGIVCQGLLHYLAAVFPSQVWSSFGSWLRTIRPGIPPSELVVANALRQCLPEFLVNSAKTHFFAKFIAERQDPDTFEMFRLGT</sequence>